<dbReference type="AlphaFoldDB" id="A0A3B0TM05"/>
<feature type="transmembrane region" description="Helical" evidence="1">
    <location>
        <begin position="368"/>
        <end position="390"/>
    </location>
</feature>
<keyword evidence="1" id="KW-0812">Transmembrane</keyword>
<evidence type="ECO:0000313" key="2">
    <source>
        <dbReference type="EMBL" id="VAW17680.1"/>
    </source>
</evidence>
<gene>
    <name evidence="2" type="ORF">MNBD_ALPHA09-2077</name>
</gene>
<organism evidence="2">
    <name type="scientific">hydrothermal vent metagenome</name>
    <dbReference type="NCBI Taxonomy" id="652676"/>
    <lineage>
        <taxon>unclassified sequences</taxon>
        <taxon>metagenomes</taxon>
        <taxon>ecological metagenomes</taxon>
    </lineage>
</organism>
<sequence>MARTEKQKPSAEDHPLRRFVLDEIHARPLAPVSAPRRVLHLACSTEEGAADAGRAALAAFASQRGGPPPAADARHHTLTLPEGRLRWERHTEFATYSWDMDLPGAPGWASAPIMLPQGAPQLAGPRVVAAELLLIKGGEAPWQDADTVTWGFDAPSLCVADVEQGQATIVTDFRPWPDGLTRILILDRGLTPQNAGALVQRLIEIETYRAFALMALPVVLEAGPELAEMEEALVVLLAASGEPDGGGHRALLDKLNDLAIGLERQLAATSYRIGASKAYEEILSDRLAAIGETPQQGQGTWSAFLNRRLGPALRTCASLGERQDRLSQRLVRAAALLRTRVEIALEDQNNAVLRAMNRRSQLQLRLQHTVEGLSIAAVSYYVVGLVSYLAKGGQVLGLPVPPAVIAALSVPLVIAWVAWFVRRIRQRSLKDAAD</sequence>
<feature type="transmembrane region" description="Helical" evidence="1">
    <location>
        <begin position="402"/>
        <end position="421"/>
    </location>
</feature>
<keyword evidence="1" id="KW-0472">Membrane</keyword>
<dbReference type="EMBL" id="UOEM01000106">
    <property type="protein sequence ID" value="VAW17680.1"/>
    <property type="molecule type" value="Genomic_DNA"/>
</dbReference>
<dbReference type="InterPro" id="IPR021830">
    <property type="entry name" value="DUF3422"/>
</dbReference>
<reference evidence="2" key="1">
    <citation type="submission" date="2018-06" db="EMBL/GenBank/DDBJ databases">
        <authorList>
            <person name="Zhirakovskaya E."/>
        </authorList>
    </citation>
    <scope>NUCLEOTIDE SEQUENCE</scope>
</reference>
<keyword evidence="1" id="KW-1133">Transmembrane helix</keyword>
<proteinExistence type="predicted"/>
<dbReference type="Pfam" id="PF11902">
    <property type="entry name" value="DUF3422"/>
    <property type="match status" value="1"/>
</dbReference>
<accession>A0A3B0TM05</accession>
<protein>
    <submittedName>
        <fullName evidence="2">Uncharacterized membrane-anchored protein</fullName>
    </submittedName>
</protein>
<name>A0A3B0TM05_9ZZZZ</name>
<evidence type="ECO:0000256" key="1">
    <source>
        <dbReference type="SAM" id="Phobius"/>
    </source>
</evidence>